<evidence type="ECO:0000256" key="2">
    <source>
        <dbReference type="SAM" id="Phobius"/>
    </source>
</evidence>
<feature type="transmembrane region" description="Helical" evidence="2">
    <location>
        <begin position="1640"/>
        <end position="1673"/>
    </location>
</feature>
<feature type="transmembrane region" description="Helical" evidence="2">
    <location>
        <begin position="1607"/>
        <end position="1633"/>
    </location>
</feature>
<reference evidence="3" key="1">
    <citation type="journal article" date="2023" name="Mol. Phylogenet. Evol.">
        <title>Genome-scale phylogeny and comparative genomics of the fungal order Sordariales.</title>
        <authorList>
            <person name="Hensen N."/>
            <person name="Bonometti L."/>
            <person name="Westerberg I."/>
            <person name="Brannstrom I.O."/>
            <person name="Guillou S."/>
            <person name="Cros-Aarteil S."/>
            <person name="Calhoun S."/>
            <person name="Haridas S."/>
            <person name="Kuo A."/>
            <person name="Mondo S."/>
            <person name="Pangilinan J."/>
            <person name="Riley R."/>
            <person name="LaButti K."/>
            <person name="Andreopoulos B."/>
            <person name="Lipzen A."/>
            <person name="Chen C."/>
            <person name="Yan M."/>
            <person name="Daum C."/>
            <person name="Ng V."/>
            <person name="Clum A."/>
            <person name="Steindorff A."/>
            <person name="Ohm R.A."/>
            <person name="Martin F."/>
            <person name="Silar P."/>
            <person name="Natvig D.O."/>
            <person name="Lalanne C."/>
            <person name="Gautier V."/>
            <person name="Ament-Velasquez S.L."/>
            <person name="Kruys A."/>
            <person name="Hutchinson M.I."/>
            <person name="Powell A.J."/>
            <person name="Barry K."/>
            <person name="Miller A.N."/>
            <person name="Grigoriev I.V."/>
            <person name="Debuchy R."/>
            <person name="Gladieux P."/>
            <person name="Hiltunen Thoren M."/>
            <person name="Johannesson H."/>
        </authorList>
    </citation>
    <scope>NUCLEOTIDE SEQUENCE</scope>
    <source>
        <strain evidence="3">CBS 990.96</strain>
    </source>
</reference>
<feature type="transmembrane region" description="Helical" evidence="2">
    <location>
        <begin position="1415"/>
        <end position="1432"/>
    </location>
</feature>
<name>A0AAN6YPK4_9PEZI</name>
<accession>A0AAN6YPK4</accession>
<comment type="caution">
    <text evidence="3">The sequence shown here is derived from an EMBL/GenBank/DDBJ whole genome shotgun (WGS) entry which is preliminary data.</text>
</comment>
<dbReference type="SUPFAM" id="SSF51294">
    <property type="entry name" value="Hedgehog/intein (Hint) domain"/>
    <property type="match status" value="1"/>
</dbReference>
<keyword evidence="2" id="KW-1133">Transmembrane helix</keyword>
<protein>
    <submittedName>
        <fullName evidence="3">Uncharacterized protein</fullName>
    </submittedName>
</protein>
<organism evidence="3 4">
    <name type="scientific">Podospora fimiseda</name>
    <dbReference type="NCBI Taxonomy" id="252190"/>
    <lineage>
        <taxon>Eukaryota</taxon>
        <taxon>Fungi</taxon>
        <taxon>Dikarya</taxon>
        <taxon>Ascomycota</taxon>
        <taxon>Pezizomycotina</taxon>
        <taxon>Sordariomycetes</taxon>
        <taxon>Sordariomycetidae</taxon>
        <taxon>Sordariales</taxon>
        <taxon>Podosporaceae</taxon>
        <taxon>Podospora</taxon>
    </lineage>
</organism>
<gene>
    <name evidence="3" type="ORF">QBC38DRAFT_121848</name>
</gene>
<dbReference type="Gene3D" id="2.170.16.10">
    <property type="entry name" value="Hedgehog/Intein (Hint) domain"/>
    <property type="match status" value="1"/>
</dbReference>
<keyword evidence="1" id="KW-0175">Coiled coil</keyword>
<evidence type="ECO:0000313" key="3">
    <source>
        <dbReference type="EMBL" id="KAK4221600.1"/>
    </source>
</evidence>
<keyword evidence="4" id="KW-1185">Reference proteome</keyword>
<evidence type="ECO:0000313" key="4">
    <source>
        <dbReference type="Proteomes" id="UP001301958"/>
    </source>
</evidence>
<keyword evidence="2" id="KW-0812">Transmembrane</keyword>
<proteinExistence type="predicted"/>
<feature type="transmembrane region" description="Helical" evidence="2">
    <location>
        <begin position="1564"/>
        <end position="1587"/>
    </location>
</feature>
<evidence type="ECO:0000256" key="1">
    <source>
        <dbReference type="SAM" id="Coils"/>
    </source>
</evidence>
<reference evidence="3" key="2">
    <citation type="submission" date="2023-05" db="EMBL/GenBank/DDBJ databases">
        <authorList>
            <consortium name="Lawrence Berkeley National Laboratory"/>
            <person name="Steindorff A."/>
            <person name="Hensen N."/>
            <person name="Bonometti L."/>
            <person name="Westerberg I."/>
            <person name="Brannstrom I.O."/>
            <person name="Guillou S."/>
            <person name="Cros-Aarteil S."/>
            <person name="Calhoun S."/>
            <person name="Haridas S."/>
            <person name="Kuo A."/>
            <person name="Mondo S."/>
            <person name="Pangilinan J."/>
            <person name="Riley R."/>
            <person name="Labutti K."/>
            <person name="Andreopoulos B."/>
            <person name="Lipzen A."/>
            <person name="Chen C."/>
            <person name="Yanf M."/>
            <person name="Daum C."/>
            <person name="Ng V."/>
            <person name="Clum A."/>
            <person name="Ohm R."/>
            <person name="Martin F."/>
            <person name="Silar P."/>
            <person name="Natvig D."/>
            <person name="Lalanne C."/>
            <person name="Gautier V."/>
            <person name="Ament-Velasquez S.L."/>
            <person name="Kruys A."/>
            <person name="Hutchinson M.I."/>
            <person name="Powell A.J."/>
            <person name="Barry K."/>
            <person name="Miller A.N."/>
            <person name="Grigoriev I.V."/>
            <person name="Debuchy R."/>
            <person name="Gladieux P."/>
            <person name="Thoren M.H."/>
            <person name="Johannesson H."/>
        </authorList>
    </citation>
    <scope>NUCLEOTIDE SEQUENCE</scope>
    <source>
        <strain evidence="3">CBS 990.96</strain>
    </source>
</reference>
<keyword evidence="2" id="KW-0472">Membrane</keyword>
<dbReference type="EMBL" id="MU865531">
    <property type="protein sequence ID" value="KAK4221600.1"/>
    <property type="molecule type" value="Genomic_DNA"/>
</dbReference>
<sequence>MSTPTPPLSTAEKLLDALGSLGYLEESAASARLQAAFRGSNMMNSLRGYFLVPEGNESNWDKWLNAGQSCVFDDVDRTSEIQQLGNAAMAVVMTKMDDPWGFKNLCDPDVALKIPDGLFDKLMSSLFAEHVNHHLEAQNLPPLHKLGSDSNVVRDYKALVTADEFDPLGSRPDPHYAMTLLFVHEYFSKGAGFQLSNETENVHSHDVFRGWQANVEKKLAFAADAEDKSPHNELLAKYAYVWTAVVSPQGIASAGIDKTASLLLSSGALTSSSVTAMTSYLKELDPREGTIFDPRNLTAYRGVSHRIWGKWVEILNDHSPGTFWRRGLQAAQNESMVTDTSTLPVPYMKITTTTRVHAPGLAVWHSQLRGMPYMKANSELKNVTYDTERKWIGLGYEQPSFPGYRPQPLIPHTCFVPGTKIRTSRGDVDIQDLCEGDRVCTRLQPTQWGVRSCERVENPSPESIYGFNNEPAFFTPGHVFHTTTGLRAVEPSAARAENPWLEVGQLAVGHTLLRAVDDEDEYEEVFISSIHSEPSKHKYVYGIHLREGLRSYHANGYLVALNYPEITVSMIAKRLVSLNPVDQVRILRSMQELQPILARFGAATALDLLAREAQSNSLNFGGKPEERHELLARDIDLPFVLTFDDDSDAEMQVDLLHGILNIEGEFCEAASFDKSTLTWSRPLPDGQWEHAYCVLTHNGQSARGYMTRGHLYETEDPDTIVSSAKRFKLTPGTLTRHGPEEVALMAETATEQDILVDPSTQGLVDVSANLPQSPFISMMVTESKAPTFSSLAKKVPLVFPISYDPTPLSTEQSAPAPNPNVRCGNFVVPVENNHWLFPKLRFEDYDIVRDALAAKFRAEQESKGVTGAAAAIKLPTFYKHRIAYDERNRERHMFELRHTQALLEASDEYQTWKATDPEYRYNEPPSKNLHYTNIGLPASFTLAQIWQAIQVEKSLPTPSGIITLTGVARPYSMDSDGNEGAAYYIVGTYTRGKKTVSPVAAKAVSSFSTTAASSSLSAHIAPSPVVSFLAKAADDDKDANLQALTDVTLNQAEVNASAQTMMFNVMQWHMADNDRRMFFNVADKPAGLPAEFTMAIENTPTAEWIRETYAKAYMCQVLAQNDGNIRDEYRFSKEEKKNARYFWNGKGKDCLSRSKLYQRLERAISRYQMRKKYDIIGKIYDQGKGVEYSDDLYEWFTGDELQLDSISNNQSSGTNMLTKLCAIMDALDNGRVQEREVDSDLELGEINKINDTNSNMLVYAANANQKGDVWLHQYWGYKSDDEKTKALEAQWLKDTLVDFVEKLLNNDPAATGPAMEGLRAEMEEYGKQIEGWQNMSARLKAQKFGLVLGDRLPKLMQALSKVFGWIYKGGKWIIDNTIRRVGRNWQQNAAAVGEAADWVIGEQPVGVWKGPVCKAVLVVVGMAAIGAMIWNFSDKWSEGTTADRGIIITTVLMGFRQLADLSIDAVWAIMRYKKGVFSEAAELGIYTKFDNLMEKRLGSKWAAVLEGKDGKKMMRNLSRAEAADPLGLVEKRSYVIGPETKELTVRQSLERLDKMSKVRKGFNIARRVVSVLGYMLSIGLAIFLTWQLVENWDKMDLGTRIFETIQVVLACIEGLGAAIVATATIAWGIAALAGSASAAAIGAFAVAAASIFASVAIVLAAIAAIVFIAFLIWQSKQPAPPNSLETWMKDVGKPWAQAHPAPADPLEPDVSPSSVPFTDDTQTVRVGFTNKTEKQQTIEYIALSFAGGKSDGAVFTWDKEFVVSPDATDAGKTRISATPDNVALVMTPSSYPSTLVEGDMNNKLIVEAADKKVGKFDVPARGRVEITIFGGIKSEAGKPCTIAWSFAGEDDVFEGGLKIERAKKN</sequence>
<dbReference type="Proteomes" id="UP001301958">
    <property type="component" value="Unassembled WGS sequence"/>
</dbReference>
<dbReference type="InterPro" id="IPR036844">
    <property type="entry name" value="Hint_dom_sf"/>
</dbReference>
<feature type="coiled-coil region" evidence="1">
    <location>
        <begin position="1315"/>
        <end position="1342"/>
    </location>
</feature>